<evidence type="ECO:0000313" key="15">
    <source>
        <dbReference type="EMBL" id="HIX78335.1"/>
    </source>
</evidence>
<keyword evidence="3 12" id="KW-0138">CF(0)</keyword>
<dbReference type="PANTHER" id="PTHR33445">
    <property type="entry name" value="ATP SYNTHASE SUBUNIT B', CHLOROPLASTIC"/>
    <property type="match status" value="1"/>
</dbReference>
<comment type="subcellular location">
    <subcellularLocation>
        <location evidence="12">Cell membrane</location>
        <topology evidence="12">Single-pass membrane protein</topology>
    </subcellularLocation>
    <subcellularLocation>
        <location evidence="11">Endomembrane system</location>
        <topology evidence="11">Single-pass membrane protein</topology>
    </subcellularLocation>
</comment>
<keyword evidence="9 12" id="KW-0066">ATP synthesis</keyword>
<dbReference type="HAMAP" id="MF_01398">
    <property type="entry name" value="ATP_synth_b_bprime"/>
    <property type="match status" value="1"/>
</dbReference>
<reference evidence="15" key="2">
    <citation type="submission" date="2021-04" db="EMBL/GenBank/DDBJ databases">
        <authorList>
            <person name="Gilroy R."/>
        </authorList>
    </citation>
    <scope>NUCLEOTIDE SEQUENCE</scope>
    <source>
        <strain evidence="15">CHK183-1962</strain>
    </source>
</reference>
<dbReference type="PANTHER" id="PTHR33445:SF2">
    <property type="entry name" value="ATP SYNTHASE SUBUNIT B', CHLOROPLASTIC"/>
    <property type="match status" value="1"/>
</dbReference>
<reference evidence="15" key="1">
    <citation type="journal article" date="2021" name="PeerJ">
        <title>Extensive microbial diversity within the chicken gut microbiome revealed by metagenomics and culture.</title>
        <authorList>
            <person name="Gilroy R."/>
            <person name="Ravi A."/>
            <person name="Getino M."/>
            <person name="Pursley I."/>
            <person name="Horton D.L."/>
            <person name="Alikhan N.F."/>
            <person name="Baker D."/>
            <person name="Gharbi K."/>
            <person name="Hall N."/>
            <person name="Watson M."/>
            <person name="Adriaenssens E.M."/>
            <person name="Foster-Nyarko E."/>
            <person name="Jarju S."/>
            <person name="Secka A."/>
            <person name="Antonio M."/>
            <person name="Oren A."/>
            <person name="Chaudhuri R.R."/>
            <person name="La Ragione R."/>
            <person name="Hildebrand F."/>
            <person name="Pallen M.J."/>
        </authorList>
    </citation>
    <scope>NUCLEOTIDE SEQUENCE</scope>
    <source>
        <strain evidence="15">CHK183-1962</strain>
    </source>
</reference>
<feature type="coiled-coil region" evidence="14">
    <location>
        <begin position="45"/>
        <end position="79"/>
    </location>
</feature>
<keyword evidence="12" id="KW-1003">Cell membrane</keyword>
<dbReference type="GO" id="GO:0005886">
    <property type="term" value="C:plasma membrane"/>
    <property type="evidence" value="ECO:0007669"/>
    <property type="project" value="UniProtKB-SubCell"/>
</dbReference>
<evidence type="ECO:0000256" key="2">
    <source>
        <dbReference type="ARBA" id="ARBA00022448"/>
    </source>
</evidence>
<dbReference type="GO" id="GO:0046933">
    <property type="term" value="F:proton-transporting ATP synthase activity, rotational mechanism"/>
    <property type="evidence" value="ECO:0007669"/>
    <property type="project" value="UniProtKB-UniRule"/>
</dbReference>
<comment type="subunit">
    <text evidence="12">F-type ATPases have 2 components, F(1) - the catalytic core - and F(0) - the membrane proton channel. F(1) has five subunits: alpha(3), beta(3), gamma(1), delta(1), epsilon(1). F(0) has three main subunits: a(1), b(2) and c(10-14). The alpha and beta chains form an alternating ring which encloses part of the gamma chain. F(1) is attached to F(0) by a central stalk formed by the gamma and epsilon chains, while a peripheral stalk is formed by the delta and b chains.</text>
</comment>
<evidence type="ECO:0000256" key="4">
    <source>
        <dbReference type="ARBA" id="ARBA00022692"/>
    </source>
</evidence>
<organism evidence="15 16">
    <name type="scientific">Candidatus Fusicatenibacter merdavium</name>
    <dbReference type="NCBI Taxonomy" id="2838600"/>
    <lineage>
        <taxon>Bacteria</taxon>
        <taxon>Bacillati</taxon>
        <taxon>Bacillota</taxon>
        <taxon>Clostridia</taxon>
        <taxon>Lachnospirales</taxon>
        <taxon>Lachnospiraceae</taxon>
        <taxon>Fusicatenibacter</taxon>
    </lineage>
</organism>
<evidence type="ECO:0000313" key="16">
    <source>
        <dbReference type="Proteomes" id="UP000886890"/>
    </source>
</evidence>
<proteinExistence type="inferred from homology"/>
<dbReference type="GO" id="GO:0045259">
    <property type="term" value="C:proton-transporting ATP synthase complex"/>
    <property type="evidence" value="ECO:0007669"/>
    <property type="project" value="UniProtKB-KW"/>
</dbReference>
<evidence type="ECO:0000256" key="10">
    <source>
        <dbReference type="ARBA" id="ARBA00025198"/>
    </source>
</evidence>
<comment type="function">
    <text evidence="12">Component of the F(0) channel, it forms part of the peripheral stalk, linking F(1) to F(0).</text>
</comment>
<dbReference type="GO" id="GO:0046961">
    <property type="term" value="F:proton-transporting ATPase activity, rotational mechanism"/>
    <property type="evidence" value="ECO:0007669"/>
    <property type="project" value="TreeGrafter"/>
</dbReference>
<protein>
    <recommendedName>
        <fullName evidence="12">ATP synthase subunit b</fullName>
    </recommendedName>
    <alternativeName>
        <fullName evidence="12">ATP synthase F(0) sector subunit b</fullName>
    </alternativeName>
    <alternativeName>
        <fullName evidence="12">ATPase subunit I</fullName>
    </alternativeName>
    <alternativeName>
        <fullName evidence="12">F-type ATPase subunit b</fullName>
        <shortName evidence="12">F-ATPase subunit b</shortName>
    </alternativeName>
</protein>
<evidence type="ECO:0000256" key="13">
    <source>
        <dbReference type="RuleBase" id="RU003848"/>
    </source>
</evidence>
<comment type="function">
    <text evidence="10 12">F(1)F(0) ATP synthase produces ATP from ADP in the presence of a proton or sodium gradient. F-type ATPases consist of two structural domains, F(1) containing the extramembraneous catalytic core and F(0) containing the membrane proton channel, linked together by a central stalk and a peripheral stalk. During catalysis, ATP synthesis in the catalytic domain of F(1) is coupled via a rotary mechanism of the central stalk subunits to proton translocation.</text>
</comment>
<evidence type="ECO:0000256" key="8">
    <source>
        <dbReference type="ARBA" id="ARBA00023136"/>
    </source>
</evidence>
<dbReference type="EMBL" id="DXEK01000198">
    <property type="protein sequence ID" value="HIX78335.1"/>
    <property type="molecule type" value="Genomic_DNA"/>
</dbReference>
<keyword evidence="5 12" id="KW-0375">Hydrogen ion transport</keyword>
<dbReference type="Pfam" id="PF00430">
    <property type="entry name" value="ATP-synt_B"/>
    <property type="match status" value="1"/>
</dbReference>
<evidence type="ECO:0000256" key="14">
    <source>
        <dbReference type="SAM" id="Coils"/>
    </source>
</evidence>
<dbReference type="GO" id="GO:0012505">
    <property type="term" value="C:endomembrane system"/>
    <property type="evidence" value="ECO:0007669"/>
    <property type="project" value="UniProtKB-SubCell"/>
</dbReference>
<evidence type="ECO:0000256" key="1">
    <source>
        <dbReference type="ARBA" id="ARBA00005513"/>
    </source>
</evidence>
<dbReference type="InterPro" id="IPR005864">
    <property type="entry name" value="ATP_synth_F0_bsu_bac"/>
</dbReference>
<evidence type="ECO:0000256" key="3">
    <source>
        <dbReference type="ARBA" id="ARBA00022547"/>
    </source>
</evidence>
<keyword evidence="7 12" id="KW-0406">Ion transport</keyword>
<dbReference type="InterPro" id="IPR028987">
    <property type="entry name" value="ATP_synth_B-like_membr_sf"/>
</dbReference>
<dbReference type="Proteomes" id="UP000886890">
    <property type="component" value="Unassembled WGS sequence"/>
</dbReference>
<accession>A0A9D1XHZ8</accession>
<dbReference type="InterPro" id="IPR002146">
    <property type="entry name" value="ATP_synth_b/b'su_bac/chlpt"/>
</dbReference>
<dbReference type="InterPro" id="IPR050059">
    <property type="entry name" value="ATP_synthase_B_chain"/>
</dbReference>
<evidence type="ECO:0000256" key="6">
    <source>
        <dbReference type="ARBA" id="ARBA00022989"/>
    </source>
</evidence>
<comment type="caution">
    <text evidence="15">The sequence shown here is derived from an EMBL/GenBank/DDBJ whole genome shotgun (WGS) entry which is preliminary data.</text>
</comment>
<dbReference type="CDD" id="cd06503">
    <property type="entry name" value="ATP-synt_Fo_b"/>
    <property type="match status" value="1"/>
</dbReference>
<dbReference type="AlphaFoldDB" id="A0A9D1XHZ8"/>
<keyword evidence="2 12" id="KW-0813">Transport</keyword>
<sequence length="166" mass="18766">MLRIDINLVYIIINILILYFLLKKFLIKPLDNILAKRQAKVDGMLNNASTKESEAIQLKEKYENQIAAVQTESDQMVEQAKKDAQFERDKILNQANDEAKSIVGKARETVALEREKAMREMEAEVAGLAMTAAEKILRDKSGAESDQLLYDQFLDKAGDSNDTDLN</sequence>
<evidence type="ECO:0000256" key="7">
    <source>
        <dbReference type="ARBA" id="ARBA00023065"/>
    </source>
</evidence>
<evidence type="ECO:0000256" key="11">
    <source>
        <dbReference type="ARBA" id="ARBA00037847"/>
    </source>
</evidence>
<dbReference type="SUPFAM" id="SSF81573">
    <property type="entry name" value="F1F0 ATP synthase subunit B, membrane domain"/>
    <property type="match status" value="1"/>
</dbReference>
<keyword evidence="4 12" id="KW-0812">Transmembrane</keyword>
<keyword evidence="6 12" id="KW-1133">Transmembrane helix</keyword>
<keyword evidence="8 12" id="KW-0472">Membrane</keyword>
<evidence type="ECO:0000256" key="5">
    <source>
        <dbReference type="ARBA" id="ARBA00022781"/>
    </source>
</evidence>
<name>A0A9D1XHZ8_9FIRM</name>
<dbReference type="NCBIfam" id="TIGR01144">
    <property type="entry name" value="ATP_synt_b"/>
    <property type="match status" value="1"/>
</dbReference>
<evidence type="ECO:0000256" key="12">
    <source>
        <dbReference type="HAMAP-Rule" id="MF_01398"/>
    </source>
</evidence>
<feature type="transmembrane region" description="Helical" evidence="12">
    <location>
        <begin position="6"/>
        <end position="22"/>
    </location>
</feature>
<keyword evidence="14" id="KW-0175">Coiled coil</keyword>
<comment type="similarity">
    <text evidence="1 12 13">Belongs to the ATPase B chain family.</text>
</comment>
<gene>
    <name evidence="12 15" type="primary">atpF</name>
    <name evidence="15" type="ORF">H9734_12210</name>
</gene>
<evidence type="ECO:0000256" key="9">
    <source>
        <dbReference type="ARBA" id="ARBA00023310"/>
    </source>
</evidence>